<proteinExistence type="predicted"/>
<dbReference type="EMBL" id="CP000629">
    <property type="protein sequence ID" value="ACM28716.1"/>
    <property type="molecule type" value="Genomic_DNA"/>
</dbReference>
<dbReference type="AlphaFoldDB" id="B9JM02"/>
<dbReference type="KEGG" id="ara:Arad_7153"/>
<name>B9JM02_RHIR8</name>
<gene>
    <name evidence="1" type="ordered locus">Arad_7153</name>
</gene>
<sequence length="57" mass="5995">MPVGGFIDKLRLAPQSSVTVSASRSVKLFSLLFASDLVRATLGSVFAAGLNWSAPEK</sequence>
<evidence type="ECO:0000313" key="2">
    <source>
        <dbReference type="Proteomes" id="UP000001600"/>
    </source>
</evidence>
<accession>B9JM02</accession>
<dbReference type="HOGENOM" id="CLU_2986270_0_0_5"/>
<organism evidence="1 2">
    <name type="scientific">Rhizobium rhizogenes (strain K84 / ATCC BAA-868)</name>
    <name type="common">Agrobacterium radiobacter</name>
    <dbReference type="NCBI Taxonomy" id="311403"/>
    <lineage>
        <taxon>Bacteria</taxon>
        <taxon>Pseudomonadati</taxon>
        <taxon>Pseudomonadota</taxon>
        <taxon>Alphaproteobacteria</taxon>
        <taxon>Hyphomicrobiales</taxon>
        <taxon>Rhizobiaceae</taxon>
        <taxon>Rhizobium/Agrobacterium group</taxon>
        <taxon>Rhizobium</taxon>
    </lineage>
</organism>
<protein>
    <submittedName>
        <fullName evidence="1">Uncharacterized protein</fullName>
    </submittedName>
</protein>
<evidence type="ECO:0000313" key="1">
    <source>
        <dbReference type="EMBL" id="ACM28716.1"/>
    </source>
</evidence>
<reference evidence="1 2" key="1">
    <citation type="journal article" date="2009" name="J. Bacteriol.">
        <title>Genome sequences of three Agrobacterium biovars help elucidate the evolution of multichromosome genomes in bacteria.</title>
        <authorList>
            <person name="Slater S.C."/>
            <person name="Goldman B.S."/>
            <person name="Goodner B."/>
            <person name="Setubal J.C."/>
            <person name="Farrand S.K."/>
            <person name="Nester E.W."/>
            <person name="Burr T.J."/>
            <person name="Banta L."/>
            <person name="Dickerman A.W."/>
            <person name="Paulsen I."/>
            <person name="Otten L."/>
            <person name="Suen G."/>
            <person name="Welch R."/>
            <person name="Almeida N.F."/>
            <person name="Arnold F."/>
            <person name="Burton O.T."/>
            <person name="Du Z."/>
            <person name="Ewing A."/>
            <person name="Godsy E."/>
            <person name="Heisel S."/>
            <person name="Houmiel K.L."/>
            <person name="Jhaveri J."/>
            <person name="Lu J."/>
            <person name="Miller N.M."/>
            <person name="Norton S."/>
            <person name="Chen Q."/>
            <person name="Phoolcharoen W."/>
            <person name="Ohlin V."/>
            <person name="Ondrusek D."/>
            <person name="Pride N."/>
            <person name="Stricklin S.L."/>
            <person name="Sun J."/>
            <person name="Wheeler C."/>
            <person name="Wilson L."/>
            <person name="Zhu H."/>
            <person name="Wood D.W."/>
        </authorList>
    </citation>
    <scope>NUCLEOTIDE SEQUENCE [LARGE SCALE GENOMIC DNA]</scope>
    <source>
        <strain evidence="2">K84 / ATCC BAA-868</strain>
    </source>
</reference>
<dbReference type="Proteomes" id="UP000001600">
    <property type="component" value="Chromosome 2"/>
</dbReference>